<proteinExistence type="predicted"/>
<dbReference type="AlphaFoldDB" id="A0A147BBR2"/>
<name>A0A147BBR2_IXORI</name>
<sequence>MCRCPVIYFLFLSMPSVACSNRCKRLSYGSRSCVLSGPRCPGVPLAYHSSSATDVSNAIVVRVVCFPDFRNMF</sequence>
<dbReference type="EMBL" id="GEGO01007213">
    <property type="protein sequence ID" value="JAR88191.1"/>
    <property type="molecule type" value="Transcribed_RNA"/>
</dbReference>
<evidence type="ECO:0000313" key="2">
    <source>
        <dbReference type="EMBL" id="JAR88191.1"/>
    </source>
</evidence>
<protein>
    <submittedName>
        <fullName evidence="2">Putative secreted protein</fullName>
    </submittedName>
</protein>
<feature type="chain" id="PRO_5007541928" evidence="1">
    <location>
        <begin position="21"/>
        <end position="73"/>
    </location>
</feature>
<keyword evidence="1" id="KW-0732">Signal</keyword>
<evidence type="ECO:0000256" key="1">
    <source>
        <dbReference type="SAM" id="SignalP"/>
    </source>
</evidence>
<organism evidence="2">
    <name type="scientific">Ixodes ricinus</name>
    <name type="common">Common tick</name>
    <name type="synonym">Acarus ricinus</name>
    <dbReference type="NCBI Taxonomy" id="34613"/>
    <lineage>
        <taxon>Eukaryota</taxon>
        <taxon>Metazoa</taxon>
        <taxon>Ecdysozoa</taxon>
        <taxon>Arthropoda</taxon>
        <taxon>Chelicerata</taxon>
        <taxon>Arachnida</taxon>
        <taxon>Acari</taxon>
        <taxon>Parasitiformes</taxon>
        <taxon>Ixodida</taxon>
        <taxon>Ixodoidea</taxon>
        <taxon>Ixodidae</taxon>
        <taxon>Ixodinae</taxon>
        <taxon>Ixodes</taxon>
    </lineage>
</organism>
<accession>A0A147BBR2</accession>
<reference evidence="2" key="1">
    <citation type="journal article" date="2018" name="PLoS Negl. Trop. Dis.">
        <title>Sialome diversity of ticks revealed by RNAseq of single tick salivary glands.</title>
        <authorList>
            <person name="Perner J."/>
            <person name="Kropackova S."/>
            <person name="Kopacek P."/>
            <person name="Ribeiro J.M."/>
        </authorList>
    </citation>
    <scope>NUCLEOTIDE SEQUENCE</scope>
    <source>
        <strain evidence="2">Siblings of single egg batch collected in Ceske Budejovice</strain>
        <tissue evidence="2">Salivary glands</tissue>
    </source>
</reference>
<feature type="signal peptide" evidence="1">
    <location>
        <begin position="1"/>
        <end position="20"/>
    </location>
</feature>